<evidence type="ECO:0000256" key="6">
    <source>
        <dbReference type="ARBA" id="ARBA00022989"/>
    </source>
</evidence>
<feature type="transmembrane region" description="Helical" evidence="9">
    <location>
        <begin position="236"/>
        <end position="259"/>
    </location>
</feature>
<comment type="caution">
    <text evidence="10">The sequence shown here is derived from an EMBL/GenBank/DDBJ whole genome shotgun (WGS) entry which is preliminary data.</text>
</comment>
<feature type="transmembrane region" description="Helical" evidence="9">
    <location>
        <begin position="88"/>
        <end position="107"/>
    </location>
</feature>
<comment type="subcellular location">
    <subcellularLocation>
        <location evidence="1">Cell membrane</location>
        <topology evidence="1">Multi-pass membrane protein</topology>
    </subcellularLocation>
</comment>
<keyword evidence="4" id="KW-0133">Cell shape</keyword>
<evidence type="ECO:0000256" key="3">
    <source>
        <dbReference type="ARBA" id="ARBA00022692"/>
    </source>
</evidence>
<feature type="transmembrane region" description="Helical" evidence="9">
    <location>
        <begin position="119"/>
        <end position="146"/>
    </location>
</feature>
<name>A0ABQ2CDE7_9MICC</name>
<reference evidence="11" key="1">
    <citation type="journal article" date="2019" name="Int. J. Syst. Evol. Microbiol.">
        <title>The Global Catalogue of Microorganisms (GCM) 10K type strain sequencing project: providing services to taxonomists for standard genome sequencing and annotation.</title>
        <authorList>
            <consortium name="The Broad Institute Genomics Platform"/>
            <consortium name="The Broad Institute Genome Sequencing Center for Infectious Disease"/>
            <person name="Wu L."/>
            <person name="Ma J."/>
        </authorList>
    </citation>
    <scope>NUCLEOTIDE SEQUENCE [LARGE SCALE GENOMIC DNA]</scope>
    <source>
        <strain evidence="11">CGMCC 1.3601</strain>
    </source>
</reference>
<evidence type="ECO:0008006" key="12">
    <source>
        <dbReference type="Google" id="ProtNLM"/>
    </source>
</evidence>
<keyword evidence="11" id="KW-1185">Reference proteome</keyword>
<keyword evidence="6 9" id="KW-1133">Transmembrane helix</keyword>
<gene>
    <name evidence="10" type="ORF">GCM10007175_11190</name>
</gene>
<keyword evidence="7 9" id="KW-0472">Membrane</keyword>
<feature type="compositionally biased region" description="Gly residues" evidence="8">
    <location>
        <begin position="588"/>
        <end position="598"/>
    </location>
</feature>
<evidence type="ECO:0000256" key="7">
    <source>
        <dbReference type="ARBA" id="ARBA00023136"/>
    </source>
</evidence>
<evidence type="ECO:0000256" key="1">
    <source>
        <dbReference type="ARBA" id="ARBA00004651"/>
    </source>
</evidence>
<feature type="transmembrane region" description="Helical" evidence="9">
    <location>
        <begin position="410"/>
        <end position="431"/>
    </location>
</feature>
<feature type="transmembrane region" description="Helical" evidence="9">
    <location>
        <begin position="514"/>
        <end position="534"/>
    </location>
</feature>
<evidence type="ECO:0000256" key="9">
    <source>
        <dbReference type="SAM" id="Phobius"/>
    </source>
</evidence>
<protein>
    <recommendedName>
        <fullName evidence="12">Peptidoglycan lipid II flippase</fullName>
    </recommendedName>
</protein>
<dbReference type="CDD" id="cd13123">
    <property type="entry name" value="MATE_MurJ_like"/>
    <property type="match status" value="1"/>
</dbReference>
<dbReference type="Proteomes" id="UP000658754">
    <property type="component" value="Unassembled WGS sequence"/>
</dbReference>
<keyword evidence="3 9" id="KW-0812">Transmembrane</keyword>
<evidence type="ECO:0000313" key="11">
    <source>
        <dbReference type="Proteomes" id="UP000658754"/>
    </source>
</evidence>
<dbReference type="PANTHER" id="PTHR47019">
    <property type="entry name" value="LIPID II FLIPPASE MURJ"/>
    <property type="match status" value="1"/>
</dbReference>
<dbReference type="RefSeq" id="WP_188728443.1">
    <property type="nucleotide sequence ID" value="NZ_BMKV01000002.1"/>
</dbReference>
<feature type="region of interest" description="Disordered" evidence="8">
    <location>
        <begin position="588"/>
        <end position="733"/>
    </location>
</feature>
<dbReference type="InterPro" id="IPR051050">
    <property type="entry name" value="Lipid_II_flippase_MurJ/MviN"/>
</dbReference>
<dbReference type="InterPro" id="IPR004268">
    <property type="entry name" value="MurJ"/>
</dbReference>
<accession>A0ABQ2CDE7</accession>
<feature type="transmembrane region" description="Helical" evidence="9">
    <location>
        <begin position="374"/>
        <end position="398"/>
    </location>
</feature>
<feature type="transmembrane region" description="Helical" evidence="9">
    <location>
        <begin position="443"/>
        <end position="464"/>
    </location>
</feature>
<dbReference type="PRINTS" id="PR01806">
    <property type="entry name" value="VIRFACTRMVIN"/>
</dbReference>
<evidence type="ECO:0000313" key="10">
    <source>
        <dbReference type="EMBL" id="GGI76002.1"/>
    </source>
</evidence>
<dbReference type="Pfam" id="PF03023">
    <property type="entry name" value="MurJ"/>
    <property type="match status" value="1"/>
</dbReference>
<proteinExistence type="predicted"/>
<feature type="transmembrane region" description="Helical" evidence="9">
    <location>
        <begin position="158"/>
        <end position="181"/>
    </location>
</feature>
<feature type="region of interest" description="Disordered" evidence="8">
    <location>
        <begin position="1"/>
        <end position="36"/>
    </location>
</feature>
<dbReference type="NCBIfam" id="TIGR01695">
    <property type="entry name" value="murJ_mviN"/>
    <property type="match status" value="1"/>
</dbReference>
<evidence type="ECO:0000256" key="5">
    <source>
        <dbReference type="ARBA" id="ARBA00022984"/>
    </source>
</evidence>
<evidence type="ECO:0000256" key="4">
    <source>
        <dbReference type="ARBA" id="ARBA00022960"/>
    </source>
</evidence>
<evidence type="ECO:0000256" key="2">
    <source>
        <dbReference type="ARBA" id="ARBA00022475"/>
    </source>
</evidence>
<organism evidence="10 11">
    <name type="scientific">Pseudarthrobacter scleromae</name>
    <dbReference type="NCBI Taxonomy" id="158897"/>
    <lineage>
        <taxon>Bacteria</taxon>
        <taxon>Bacillati</taxon>
        <taxon>Actinomycetota</taxon>
        <taxon>Actinomycetes</taxon>
        <taxon>Micrococcales</taxon>
        <taxon>Micrococcaceae</taxon>
        <taxon>Pseudarthrobacter</taxon>
    </lineage>
</organism>
<keyword evidence="2" id="KW-1003">Cell membrane</keyword>
<feature type="compositionally biased region" description="Low complexity" evidence="8">
    <location>
        <begin position="599"/>
        <end position="628"/>
    </location>
</feature>
<feature type="transmembrane region" description="Helical" evidence="9">
    <location>
        <begin position="280"/>
        <end position="299"/>
    </location>
</feature>
<feature type="transmembrane region" description="Helical" evidence="9">
    <location>
        <begin position="335"/>
        <end position="353"/>
    </location>
</feature>
<evidence type="ECO:0000256" key="8">
    <source>
        <dbReference type="SAM" id="MobiDB-lite"/>
    </source>
</evidence>
<sequence>MSATNFPSDKAGRPGDAVPDGVPPEPAGPDSTPGAVAASETRSSAIMAAGTLVSRFLGFGKTWMLGTALGLGSTVNDTFINANNLPNLIFLLVAGGVFNAVLVPQIIKASKAPDRGADYISRLLTLAVLLLLGLTALVTLAAPWVIELTTQGYTPQQKALAVAFAFWCLPQIFFYGLYALLTQVLNANGAFGPAMWAPILNNLVAIAGLGMFIWIFGENKVNPHTLDNWGDTQTLLVAGFSTIGVVAQTAILMIPVMRLKLGIRPRFGWRGVGLGQAAKLSVWTLLTAAVGQLAFLYVMRIATIPGAERIRLQQAGDPAAFMLPGNAVLEVASQLYLLPHSIIALSLATVLFNRMTRASQDGNRDALRDALSHGLRTMAVATVFGALALFALAGPLGMFFSGGLRQDGVMLAQTLTILALSTPFMSANFMMSRVFYANEDARTPFYVQLLLAIVYVAGAFAIQFLPVTQIIYAIAVLYMVGNILSVVISAWFLRRLLGHLDGPRIANSYIRMGYAALGSAIAGAGALWLLGSYSPDGFAWQDRLSALITVVVVGPIMLVAYFFLLKLFRVSELRDLLRPLLGRLGRGGPAAPPAGGGTPPSDSPSGSPSDSPSGSRSGSPSDSPSGGRQQPDRATTSVDTGLIPRISGEFDAVSFRAGPAPEQEAPGRGARGKEPLDGDGSPTSDGDYLPGEDQPSTARGGFLREQIPLPGRRTFQGKPGENPHFKPRKPRKK</sequence>
<feature type="transmembrane region" description="Helical" evidence="9">
    <location>
        <begin position="546"/>
        <end position="568"/>
    </location>
</feature>
<keyword evidence="5" id="KW-0573">Peptidoglycan synthesis</keyword>
<dbReference type="PANTHER" id="PTHR47019:SF1">
    <property type="entry name" value="LIPID II FLIPPASE MURJ"/>
    <property type="match status" value="1"/>
</dbReference>
<feature type="transmembrane region" description="Helical" evidence="9">
    <location>
        <begin position="470"/>
        <end position="493"/>
    </location>
</feature>
<dbReference type="EMBL" id="BMKV01000002">
    <property type="protein sequence ID" value="GGI76002.1"/>
    <property type="molecule type" value="Genomic_DNA"/>
</dbReference>
<feature type="transmembrane region" description="Helical" evidence="9">
    <location>
        <begin position="193"/>
        <end position="216"/>
    </location>
</feature>